<keyword evidence="2" id="KW-1185">Reference proteome</keyword>
<gene>
    <name evidence="1" type="ORF">C1645_758134</name>
</gene>
<dbReference type="AlphaFoldDB" id="A0A397TDZ1"/>
<reference evidence="1 2" key="1">
    <citation type="submission" date="2018-06" db="EMBL/GenBank/DDBJ databases">
        <title>Comparative genomics reveals the genomic features of Rhizophagus irregularis, R. cerebriforme, R. diaphanum and Gigaspora rosea, and their symbiotic lifestyle signature.</title>
        <authorList>
            <person name="Morin E."/>
            <person name="San Clemente H."/>
            <person name="Chen E.C.H."/>
            <person name="De La Providencia I."/>
            <person name="Hainaut M."/>
            <person name="Kuo A."/>
            <person name="Kohler A."/>
            <person name="Murat C."/>
            <person name="Tang N."/>
            <person name="Roy S."/>
            <person name="Loubradou J."/>
            <person name="Henrissat B."/>
            <person name="Grigoriev I.V."/>
            <person name="Corradi N."/>
            <person name="Roux C."/>
            <person name="Martin F.M."/>
        </authorList>
    </citation>
    <scope>NUCLEOTIDE SEQUENCE [LARGE SCALE GENOMIC DNA]</scope>
    <source>
        <strain evidence="1 2">DAOM 227022</strain>
    </source>
</reference>
<evidence type="ECO:0000313" key="2">
    <source>
        <dbReference type="Proteomes" id="UP000265703"/>
    </source>
</evidence>
<dbReference type="EMBL" id="QKYT01000066">
    <property type="protein sequence ID" value="RIA95186.1"/>
    <property type="molecule type" value="Genomic_DNA"/>
</dbReference>
<comment type="caution">
    <text evidence="1">The sequence shown here is derived from an EMBL/GenBank/DDBJ whole genome shotgun (WGS) entry which is preliminary data.</text>
</comment>
<name>A0A397TDZ1_9GLOM</name>
<organism evidence="1 2">
    <name type="scientific">Glomus cerebriforme</name>
    <dbReference type="NCBI Taxonomy" id="658196"/>
    <lineage>
        <taxon>Eukaryota</taxon>
        <taxon>Fungi</taxon>
        <taxon>Fungi incertae sedis</taxon>
        <taxon>Mucoromycota</taxon>
        <taxon>Glomeromycotina</taxon>
        <taxon>Glomeromycetes</taxon>
        <taxon>Glomerales</taxon>
        <taxon>Glomeraceae</taxon>
        <taxon>Glomus</taxon>
    </lineage>
</organism>
<feature type="non-terminal residue" evidence="1">
    <location>
        <position position="51"/>
    </location>
</feature>
<proteinExistence type="predicted"/>
<sequence>MDSGFRKFKNFPNISFTMTSFPETYNLSSFELSKFTLFGHYKNNFFLLFLD</sequence>
<accession>A0A397TDZ1</accession>
<dbReference type="Proteomes" id="UP000265703">
    <property type="component" value="Unassembled WGS sequence"/>
</dbReference>
<protein>
    <submittedName>
        <fullName evidence="1">Uncharacterized protein</fullName>
    </submittedName>
</protein>
<evidence type="ECO:0000313" key="1">
    <source>
        <dbReference type="EMBL" id="RIA95186.1"/>
    </source>
</evidence>